<evidence type="ECO:0000313" key="2">
    <source>
        <dbReference type="Proteomes" id="UP001215280"/>
    </source>
</evidence>
<name>A0AAD7NA78_9AGAR</name>
<dbReference type="AlphaFoldDB" id="A0AAD7NA78"/>
<reference evidence="1" key="1">
    <citation type="submission" date="2023-03" db="EMBL/GenBank/DDBJ databases">
        <title>Massive genome expansion in bonnet fungi (Mycena s.s.) driven by repeated elements and novel gene families across ecological guilds.</title>
        <authorList>
            <consortium name="Lawrence Berkeley National Laboratory"/>
            <person name="Harder C.B."/>
            <person name="Miyauchi S."/>
            <person name="Viragh M."/>
            <person name="Kuo A."/>
            <person name="Thoen E."/>
            <person name="Andreopoulos B."/>
            <person name="Lu D."/>
            <person name="Skrede I."/>
            <person name="Drula E."/>
            <person name="Henrissat B."/>
            <person name="Morin E."/>
            <person name="Kohler A."/>
            <person name="Barry K."/>
            <person name="LaButti K."/>
            <person name="Morin E."/>
            <person name="Salamov A."/>
            <person name="Lipzen A."/>
            <person name="Mereny Z."/>
            <person name="Hegedus B."/>
            <person name="Baldrian P."/>
            <person name="Stursova M."/>
            <person name="Weitz H."/>
            <person name="Taylor A."/>
            <person name="Grigoriev I.V."/>
            <person name="Nagy L.G."/>
            <person name="Martin F."/>
            <person name="Kauserud H."/>
        </authorList>
    </citation>
    <scope>NUCLEOTIDE SEQUENCE</scope>
    <source>
        <strain evidence="1">CBHHK188m</strain>
    </source>
</reference>
<organism evidence="1 2">
    <name type="scientific">Mycena maculata</name>
    <dbReference type="NCBI Taxonomy" id="230809"/>
    <lineage>
        <taxon>Eukaryota</taxon>
        <taxon>Fungi</taxon>
        <taxon>Dikarya</taxon>
        <taxon>Basidiomycota</taxon>
        <taxon>Agaricomycotina</taxon>
        <taxon>Agaricomycetes</taxon>
        <taxon>Agaricomycetidae</taxon>
        <taxon>Agaricales</taxon>
        <taxon>Marasmiineae</taxon>
        <taxon>Mycenaceae</taxon>
        <taxon>Mycena</taxon>
    </lineage>
</organism>
<keyword evidence="2" id="KW-1185">Reference proteome</keyword>
<gene>
    <name evidence="1" type="ORF">DFH07DRAFT_960666</name>
</gene>
<accession>A0AAD7NA78</accession>
<sequence>MADTVTEADRHHQWTVVGQDPFQLDQMRDEIVSLREQVQREHRLRRDAERYSHDYCAESFEACLEEQATFWQGQVAAVMGELGQYKQLLAEAQAIEAGTIDRFQEAAEEFAEQNRWLNKAVRVPQVPSNQPRPIARVSTFLLEVNLVAESEQGLSFRLFQASHSTPLNIAAGPAKRRLYNAGVGPIAPVMTPLRIFCHAIYATDFVLQMVMPIMKMVMLLRTMKTADGKEEYDAEQEVNALKEREAIFKKHGVPWSEMWQLPYWNPTQMLVIDTMHCIPEGLVMHEEDEEDVEEFMLMPVFS</sequence>
<comment type="caution">
    <text evidence="1">The sequence shown here is derived from an EMBL/GenBank/DDBJ whole genome shotgun (WGS) entry which is preliminary data.</text>
</comment>
<protein>
    <submittedName>
        <fullName evidence="1">Uncharacterized protein</fullName>
    </submittedName>
</protein>
<dbReference type="EMBL" id="JARJLG010000075">
    <property type="protein sequence ID" value="KAJ7752230.1"/>
    <property type="molecule type" value="Genomic_DNA"/>
</dbReference>
<dbReference type="Proteomes" id="UP001215280">
    <property type="component" value="Unassembled WGS sequence"/>
</dbReference>
<proteinExistence type="predicted"/>
<evidence type="ECO:0000313" key="1">
    <source>
        <dbReference type="EMBL" id="KAJ7752230.1"/>
    </source>
</evidence>